<comment type="caution">
    <text evidence="2">The sequence shown here is derived from an EMBL/GenBank/DDBJ whole genome shotgun (WGS) entry which is preliminary data.</text>
</comment>
<dbReference type="EMBL" id="MU825877">
    <property type="protein sequence ID" value="KAJ7386272.1"/>
    <property type="molecule type" value="Genomic_DNA"/>
</dbReference>
<evidence type="ECO:0000313" key="3">
    <source>
        <dbReference type="Proteomes" id="UP001163046"/>
    </source>
</evidence>
<keyword evidence="1" id="KW-0812">Transmembrane</keyword>
<keyword evidence="3" id="KW-1185">Reference proteome</keyword>
<sequence length="160" mass="18102">RCDQRHTLLACFDHNFKKPQQIYRLTMFLRLVIFFSVVCLASCSETKKKSQDPPALLKALNAKYFGHIRGKRTDLADNPPLEEALNNAYFGHIRGKRTDSEDYPPALEEALNSAYFGHIRGKRTGGWGSNEEDLLAALNNAYMGHIRGKREQGTAEKSSE</sequence>
<feature type="non-terminal residue" evidence="2">
    <location>
        <position position="1"/>
    </location>
</feature>
<organism evidence="2 3">
    <name type="scientific">Desmophyllum pertusum</name>
    <dbReference type="NCBI Taxonomy" id="174260"/>
    <lineage>
        <taxon>Eukaryota</taxon>
        <taxon>Metazoa</taxon>
        <taxon>Cnidaria</taxon>
        <taxon>Anthozoa</taxon>
        <taxon>Hexacorallia</taxon>
        <taxon>Scleractinia</taxon>
        <taxon>Caryophylliina</taxon>
        <taxon>Caryophylliidae</taxon>
        <taxon>Desmophyllum</taxon>
    </lineage>
</organism>
<feature type="transmembrane region" description="Helical" evidence="1">
    <location>
        <begin position="22"/>
        <end position="41"/>
    </location>
</feature>
<dbReference type="OrthoDB" id="5962151at2759"/>
<name>A0A9W9ZQX4_9CNID</name>
<evidence type="ECO:0000313" key="2">
    <source>
        <dbReference type="EMBL" id="KAJ7386272.1"/>
    </source>
</evidence>
<dbReference type="Proteomes" id="UP001163046">
    <property type="component" value="Unassembled WGS sequence"/>
</dbReference>
<gene>
    <name evidence="2" type="ORF">OS493_010676</name>
</gene>
<proteinExistence type="predicted"/>
<keyword evidence="1" id="KW-0472">Membrane</keyword>
<accession>A0A9W9ZQX4</accession>
<reference evidence="2" key="1">
    <citation type="submission" date="2023-01" db="EMBL/GenBank/DDBJ databases">
        <title>Genome assembly of the deep-sea coral Lophelia pertusa.</title>
        <authorList>
            <person name="Herrera S."/>
            <person name="Cordes E."/>
        </authorList>
    </citation>
    <scope>NUCLEOTIDE SEQUENCE</scope>
    <source>
        <strain evidence="2">USNM1676648</strain>
        <tissue evidence="2">Polyp</tissue>
    </source>
</reference>
<protein>
    <submittedName>
        <fullName evidence="2">Uncharacterized protein</fullName>
    </submittedName>
</protein>
<keyword evidence="1" id="KW-1133">Transmembrane helix</keyword>
<dbReference type="AlphaFoldDB" id="A0A9W9ZQX4"/>
<evidence type="ECO:0000256" key="1">
    <source>
        <dbReference type="SAM" id="Phobius"/>
    </source>
</evidence>